<feature type="compositionally biased region" description="Basic and acidic residues" evidence="1">
    <location>
        <begin position="54"/>
        <end position="90"/>
    </location>
</feature>
<accession>A0A918LZJ3</accession>
<dbReference type="EMBL" id="BMSA01000029">
    <property type="protein sequence ID" value="GGT83903.1"/>
    <property type="molecule type" value="Genomic_DNA"/>
</dbReference>
<comment type="caution">
    <text evidence="2">The sequence shown here is derived from an EMBL/GenBank/DDBJ whole genome shotgun (WGS) entry which is preliminary data.</text>
</comment>
<keyword evidence="3" id="KW-1185">Reference proteome</keyword>
<dbReference type="AlphaFoldDB" id="A0A918LZJ3"/>
<feature type="region of interest" description="Disordered" evidence="1">
    <location>
        <begin position="54"/>
        <end position="102"/>
    </location>
</feature>
<name>A0A918LZJ3_9ACTN</name>
<proteinExistence type="predicted"/>
<dbReference type="Proteomes" id="UP000646776">
    <property type="component" value="Unassembled WGS sequence"/>
</dbReference>
<evidence type="ECO:0000313" key="2">
    <source>
        <dbReference type="EMBL" id="GGT83903.1"/>
    </source>
</evidence>
<organism evidence="2 3">
    <name type="scientific">Streptomyces phaeofaciens</name>
    <dbReference type="NCBI Taxonomy" id="68254"/>
    <lineage>
        <taxon>Bacteria</taxon>
        <taxon>Bacillati</taxon>
        <taxon>Actinomycetota</taxon>
        <taxon>Actinomycetes</taxon>
        <taxon>Kitasatosporales</taxon>
        <taxon>Streptomycetaceae</taxon>
        <taxon>Streptomyces</taxon>
    </lineage>
</organism>
<reference evidence="2" key="2">
    <citation type="submission" date="2020-09" db="EMBL/GenBank/DDBJ databases">
        <authorList>
            <person name="Sun Q."/>
            <person name="Ohkuma M."/>
        </authorList>
    </citation>
    <scope>NUCLEOTIDE SEQUENCE</scope>
    <source>
        <strain evidence="2">JCM 4125</strain>
    </source>
</reference>
<sequence length="102" mass="11729">MWRTPLADESGVIAASDDITTDLQGITTMYEYELHQARSAELLRRAEHERLAREAVRGRRAARREATERTALRENAGDGTRESAESEPHTRRPRRLRFPRTA</sequence>
<evidence type="ECO:0000256" key="1">
    <source>
        <dbReference type="SAM" id="MobiDB-lite"/>
    </source>
</evidence>
<reference evidence="2" key="1">
    <citation type="journal article" date="2014" name="Int. J. Syst. Evol. Microbiol.">
        <title>Complete genome sequence of Corynebacterium casei LMG S-19264T (=DSM 44701T), isolated from a smear-ripened cheese.</title>
        <authorList>
            <consortium name="US DOE Joint Genome Institute (JGI-PGF)"/>
            <person name="Walter F."/>
            <person name="Albersmeier A."/>
            <person name="Kalinowski J."/>
            <person name="Ruckert C."/>
        </authorList>
    </citation>
    <scope>NUCLEOTIDE SEQUENCE</scope>
    <source>
        <strain evidence="2">JCM 4125</strain>
    </source>
</reference>
<feature type="compositionally biased region" description="Basic residues" evidence="1">
    <location>
        <begin position="91"/>
        <end position="102"/>
    </location>
</feature>
<protein>
    <submittedName>
        <fullName evidence="2">Uncharacterized protein</fullName>
    </submittedName>
</protein>
<evidence type="ECO:0000313" key="3">
    <source>
        <dbReference type="Proteomes" id="UP000646776"/>
    </source>
</evidence>
<gene>
    <name evidence="2" type="ORF">GCM10010226_73120</name>
</gene>